<dbReference type="EMBL" id="JAHQIW010007098">
    <property type="protein sequence ID" value="KAJ1372158.1"/>
    <property type="molecule type" value="Genomic_DNA"/>
</dbReference>
<evidence type="ECO:0000256" key="5">
    <source>
        <dbReference type="ARBA" id="ARBA00022927"/>
    </source>
</evidence>
<evidence type="ECO:0000313" key="13">
    <source>
        <dbReference type="Proteomes" id="UP001196413"/>
    </source>
</evidence>
<feature type="region of interest" description="Disordered" evidence="11">
    <location>
        <begin position="33"/>
        <end position="58"/>
    </location>
</feature>
<evidence type="ECO:0000256" key="1">
    <source>
        <dbReference type="ARBA" id="ARBA00004443"/>
    </source>
</evidence>
<protein>
    <recommendedName>
        <fullName evidence="10">Mitochondrial import inner membrane translocase subunit tim-16</fullName>
    </recommendedName>
</protein>
<accession>A0AAD5WJW6</accession>
<dbReference type="InterPro" id="IPR036869">
    <property type="entry name" value="J_dom_sf"/>
</dbReference>
<keyword evidence="8" id="KW-0472">Membrane</keyword>
<evidence type="ECO:0000256" key="8">
    <source>
        <dbReference type="ARBA" id="ARBA00023136"/>
    </source>
</evidence>
<dbReference type="Proteomes" id="UP001196413">
    <property type="component" value="Unassembled WGS sequence"/>
</dbReference>
<comment type="caution">
    <text evidence="12">The sequence shown here is derived from an EMBL/GenBank/DDBJ whole genome shotgun (WGS) entry which is preliminary data.</text>
</comment>
<evidence type="ECO:0000313" key="12">
    <source>
        <dbReference type="EMBL" id="KAJ1372158.1"/>
    </source>
</evidence>
<evidence type="ECO:0000256" key="11">
    <source>
        <dbReference type="SAM" id="MobiDB-lite"/>
    </source>
</evidence>
<keyword evidence="4" id="KW-0999">Mitochondrion inner membrane</keyword>
<keyword evidence="13" id="KW-1185">Reference proteome</keyword>
<dbReference type="PANTHER" id="PTHR12388:SF0">
    <property type="entry name" value="MITOCHONDRIAL IMPORT INNER MEMBRANE TRANSLOCASE SUBUNIT TIM16"/>
    <property type="match status" value="1"/>
</dbReference>
<dbReference type="Pfam" id="PF03656">
    <property type="entry name" value="Pam16"/>
    <property type="match status" value="1"/>
</dbReference>
<dbReference type="GO" id="GO:0005744">
    <property type="term" value="C:TIM23 mitochondrial import inner membrane translocase complex"/>
    <property type="evidence" value="ECO:0007669"/>
    <property type="project" value="InterPro"/>
</dbReference>
<keyword evidence="6" id="KW-0811">Translocation</keyword>
<dbReference type="AlphaFoldDB" id="A0AAD5WJW6"/>
<comment type="function">
    <text evidence="9">Regulates ATP-dependent protein translocation into the mitochondrial matrix.</text>
</comment>
<dbReference type="PANTHER" id="PTHR12388">
    <property type="entry name" value="MITOCHONDRIA ASSOCIATED GRANULOCYTE MACROPHAGE CSF SIGNALING MOLECULE"/>
    <property type="match status" value="1"/>
</dbReference>
<reference evidence="12" key="1">
    <citation type="submission" date="2021-06" db="EMBL/GenBank/DDBJ databases">
        <title>Parelaphostrongylus tenuis whole genome reference sequence.</title>
        <authorList>
            <person name="Garwood T.J."/>
            <person name="Larsen P.A."/>
            <person name="Fountain-Jones N.M."/>
            <person name="Garbe J.R."/>
            <person name="Macchietto M.G."/>
            <person name="Kania S.A."/>
            <person name="Gerhold R.W."/>
            <person name="Richards J.E."/>
            <person name="Wolf T.M."/>
        </authorList>
    </citation>
    <scope>NUCLEOTIDE SEQUENCE</scope>
    <source>
        <strain evidence="12">MNPRO001-30</strain>
        <tissue evidence="12">Meninges</tissue>
    </source>
</reference>
<dbReference type="Gene3D" id="1.10.287.110">
    <property type="entry name" value="DnaJ domain"/>
    <property type="match status" value="1"/>
</dbReference>
<evidence type="ECO:0000256" key="7">
    <source>
        <dbReference type="ARBA" id="ARBA00023128"/>
    </source>
</evidence>
<sequence>MPWRHAVKVAIAVGEAVAKALTRAIKNELQQSQHAAARYASRTNQSSSEARESADTNAKLGITLEESLQILNIKPPIDKEAVEKNFQHLFSINDKAKGGSFYLQSKIYRAKERIDEELQRQSFRAGNESNKDKGDQG</sequence>
<dbReference type="FunFam" id="1.10.287.110:FF:000006">
    <property type="entry name" value="Import inner membrane translocase subunit TIM16"/>
    <property type="match status" value="1"/>
</dbReference>
<keyword evidence="5" id="KW-0653">Protein transport</keyword>
<evidence type="ECO:0000256" key="9">
    <source>
        <dbReference type="ARBA" id="ARBA00059904"/>
    </source>
</evidence>
<comment type="subcellular location">
    <subcellularLocation>
        <location evidence="1">Mitochondrion inner membrane</location>
        <topology evidence="1">Peripheral membrane protein</topology>
        <orientation evidence="1">Matrix side</orientation>
    </subcellularLocation>
</comment>
<proteinExistence type="inferred from homology"/>
<evidence type="ECO:0000256" key="4">
    <source>
        <dbReference type="ARBA" id="ARBA00022792"/>
    </source>
</evidence>
<evidence type="ECO:0000256" key="6">
    <source>
        <dbReference type="ARBA" id="ARBA00023010"/>
    </source>
</evidence>
<gene>
    <name evidence="12" type="ORF">KIN20_034237</name>
</gene>
<feature type="region of interest" description="Disordered" evidence="11">
    <location>
        <begin position="118"/>
        <end position="137"/>
    </location>
</feature>
<dbReference type="InterPro" id="IPR005341">
    <property type="entry name" value="Tim16"/>
</dbReference>
<keyword evidence="3" id="KW-0813">Transport</keyword>
<organism evidence="12 13">
    <name type="scientific">Parelaphostrongylus tenuis</name>
    <name type="common">Meningeal worm</name>
    <dbReference type="NCBI Taxonomy" id="148309"/>
    <lineage>
        <taxon>Eukaryota</taxon>
        <taxon>Metazoa</taxon>
        <taxon>Ecdysozoa</taxon>
        <taxon>Nematoda</taxon>
        <taxon>Chromadorea</taxon>
        <taxon>Rhabditida</taxon>
        <taxon>Rhabditina</taxon>
        <taxon>Rhabditomorpha</taxon>
        <taxon>Strongyloidea</taxon>
        <taxon>Metastrongylidae</taxon>
        <taxon>Parelaphostrongylus</taxon>
    </lineage>
</organism>
<name>A0AAD5WJW6_PARTN</name>
<evidence type="ECO:0000256" key="2">
    <source>
        <dbReference type="ARBA" id="ARBA00008817"/>
    </source>
</evidence>
<dbReference type="GO" id="GO:0030150">
    <property type="term" value="P:protein import into mitochondrial matrix"/>
    <property type="evidence" value="ECO:0007669"/>
    <property type="project" value="InterPro"/>
</dbReference>
<evidence type="ECO:0000256" key="10">
    <source>
        <dbReference type="ARBA" id="ARBA00071356"/>
    </source>
</evidence>
<evidence type="ECO:0000256" key="3">
    <source>
        <dbReference type="ARBA" id="ARBA00022448"/>
    </source>
</evidence>
<comment type="similarity">
    <text evidence="2">Belongs to the TIM16/PAM16 family.</text>
</comment>
<keyword evidence="7" id="KW-0496">Mitochondrion</keyword>